<protein>
    <submittedName>
        <fullName evidence="12">CDP-alcohol phosphatidyltransferase family protein</fullName>
    </submittedName>
</protein>
<dbReference type="GO" id="GO:0046474">
    <property type="term" value="P:glycerophospholipid biosynthetic process"/>
    <property type="evidence" value="ECO:0007669"/>
    <property type="project" value="TreeGrafter"/>
</dbReference>
<evidence type="ECO:0000256" key="6">
    <source>
        <dbReference type="ARBA" id="ARBA00023098"/>
    </source>
</evidence>
<evidence type="ECO:0000256" key="5">
    <source>
        <dbReference type="ARBA" id="ARBA00022989"/>
    </source>
</evidence>
<evidence type="ECO:0000256" key="3">
    <source>
        <dbReference type="ARBA" id="ARBA00022679"/>
    </source>
</evidence>
<evidence type="ECO:0000256" key="9">
    <source>
        <dbReference type="ARBA" id="ARBA00023264"/>
    </source>
</evidence>
<dbReference type="GeneID" id="64819602"/>
<feature type="transmembrane region" description="Helical" evidence="11">
    <location>
        <begin position="93"/>
        <end position="111"/>
    </location>
</feature>
<dbReference type="Pfam" id="PF01066">
    <property type="entry name" value="CDP-OH_P_transf"/>
    <property type="match status" value="1"/>
</dbReference>
<evidence type="ECO:0000256" key="2">
    <source>
        <dbReference type="ARBA" id="ARBA00022516"/>
    </source>
</evidence>
<dbReference type="GO" id="GO:0016020">
    <property type="term" value="C:membrane"/>
    <property type="evidence" value="ECO:0007669"/>
    <property type="project" value="UniProtKB-SubCell"/>
</dbReference>
<feature type="transmembrane region" description="Helical" evidence="11">
    <location>
        <begin position="35"/>
        <end position="55"/>
    </location>
</feature>
<dbReference type="PANTHER" id="PTHR14269:SF11">
    <property type="entry name" value="CDP-DIACYLGLYCEROL--GLYCEROL-3-PHOSPHATE 3-PHOSPHATIDYLTRANSFERASE"/>
    <property type="match status" value="1"/>
</dbReference>
<evidence type="ECO:0000256" key="4">
    <source>
        <dbReference type="ARBA" id="ARBA00022692"/>
    </source>
</evidence>
<evidence type="ECO:0000256" key="1">
    <source>
        <dbReference type="ARBA" id="ARBA00004141"/>
    </source>
</evidence>
<dbReference type="InterPro" id="IPR050324">
    <property type="entry name" value="CDP-alcohol_PTase-I"/>
</dbReference>
<name>A0A8T8K6I0_9EURY</name>
<dbReference type="GO" id="GO:0016780">
    <property type="term" value="F:phosphotransferase activity, for other substituted phosphate groups"/>
    <property type="evidence" value="ECO:0007669"/>
    <property type="project" value="InterPro"/>
</dbReference>
<dbReference type="InterPro" id="IPR048254">
    <property type="entry name" value="CDP_ALCOHOL_P_TRANSF_CS"/>
</dbReference>
<evidence type="ECO:0000256" key="7">
    <source>
        <dbReference type="ARBA" id="ARBA00023136"/>
    </source>
</evidence>
<keyword evidence="13" id="KW-1185">Reference proteome</keyword>
<keyword evidence="9" id="KW-1208">Phospholipid metabolism</keyword>
<dbReference type="InterPro" id="IPR000462">
    <property type="entry name" value="CDP-OH_P_trans"/>
</dbReference>
<keyword evidence="4 11" id="KW-0812">Transmembrane</keyword>
<dbReference type="Proteomes" id="UP000681041">
    <property type="component" value="Chromosome"/>
</dbReference>
<evidence type="ECO:0000313" key="13">
    <source>
        <dbReference type="Proteomes" id="UP000681041"/>
    </source>
</evidence>
<keyword evidence="7 11" id="KW-0472">Membrane</keyword>
<gene>
    <name evidence="12" type="ORF">HYG87_02515</name>
</gene>
<organism evidence="12 13">
    <name type="scientific">Methanobacterium alkalithermotolerans</name>
    <dbReference type="NCBI Taxonomy" id="2731220"/>
    <lineage>
        <taxon>Archaea</taxon>
        <taxon>Methanobacteriati</taxon>
        <taxon>Methanobacteriota</taxon>
        <taxon>Methanomada group</taxon>
        <taxon>Methanobacteria</taxon>
        <taxon>Methanobacteriales</taxon>
        <taxon>Methanobacteriaceae</taxon>
        <taxon>Methanobacterium</taxon>
    </lineage>
</organism>
<dbReference type="PANTHER" id="PTHR14269">
    <property type="entry name" value="CDP-DIACYLGLYCEROL--GLYCEROL-3-PHOSPHATE 3-PHOSPHATIDYLTRANSFERASE-RELATED"/>
    <property type="match status" value="1"/>
</dbReference>
<reference evidence="12" key="1">
    <citation type="submission" date="2020-07" db="EMBL/GenBank/DDBJ databases">
        <title>Methanobacterium. sp. MethCan genome.</title>
        <authorList>
            <person name="Postec A."/>
            <person name="Quemeneur M."/>
        </authorList>
    </citation>
    <scope>NUCLEOTIDE SEQUENCE</scope>
    <source>
        <strain evidence="12">MethCAN</strain>
    </source>
</reference>
<accession>A0A8T8K6I0</accession>
<evidence type="ECO:0000256" key="11">
    <source>
        <dbReference type="SAM" id="Phobius"/>
    </source>
</evidence>
<keyword evidence="8" id="KW-0594">Phospholipid biosynthesis</keyword>
<feature type="transmembrane region" description="Helical" evidence="11">
    <location>
        <begin position="67"/>
        <end position="87"/>
    </location>
</feature>
<sequence length="174" mass="20003">MKIKIIFKKKLPHILSLLRIAAAPVWAYLFLNGLYIYSIILFIMAICTDFLDGYLARKLNLSSNKGAYLDVTADFIFISTCFLGMGIKGWYPLLLPLILLVMFSLFIMSSTLKKLIYDPAGKFFGSFLMIVIFLSLIFPYSLLWDILLILVLAIASLSLFYRFRFLIRQKRANS</sequence>
<evidence type="ECO:0000256" key="10">
    <source>
        <dbReference type="RuleBase" id="RU003750"/>
    </source>
</evidence>
<comment type="similarity">
    <text evidence="10">Belongs to the CDP-alcohol phosphatidyltransferase class-I family.</text>
</comment>
<dbReference type="AlphaFoldDB" id="A0A8T8K6I0"/>
<dbReference type="OrthoDB" id="70063at2157"/>
<feature type="transmembrane region" description="Helical" evidence="11">
    <location>
        <begin position="123"/>
        <end position="140"/>
    </location>
</feature>
<dbReference type="RefSeq" id="WP_211533670.1">
    <property type="nucleotide sequence ID" value="NZ_CP058560.1"/>
</dbReference>
<dbReference type="KEGG" id="meme:HYG87_02515"/>
<keyword evidence="2" id="KW-0444">Lipid biosynthesis</keyword>
<keyword evidence="5 11" id="KW-1133">Transmembrane helix</keyword>
<keyword evidence="6" id="KW-0443">Lipid metabolism</keyword>
<dbReference type="EMBL" id="CP058560">
    <property type="protein sequence ID" value="QUH22723.1"/>
    <property type="molecule type" value="Genomic_DNA"/>
</dbReference>
<dbReference type="PROSITE" id="PS00379">
    <property type="entry name" value="CDP_ALCOHOL_P_TRANSF"/>
    <property type="match status" value="1"/>
</dbReference>
<evidence type="ECO:0000313" key="12">
    <source>
        <dbReference type="EMBL" id="QUH22723.1"/>
    </source>
</evidence>
<dbReference type="Gene3D" id="1.20.120.1760">
    <property type="match status" value="1"/>
</dbReference>
<keyword evidence="3 10" id="KW-0808">Transferase</keyword>
<dbReference type="InterPro" id="IPR043130">
    <property type="entry name" value="CDP-OH_PTrfase_TM_dom"/>
</dbReference>
<proteinExistence type="inferred from homology"/>
<evidence type="ECO:0000256" key="8">
    <source>
        <dbReference type="ARBA" id="ARBA00023209"/>
    </source>
</evidence>
<comment type="subcellular location">
    <subcellularLocation>
        <location evidence="1">Membrane</location>
        <topology evidence="1">Multi-pass membrane protein</topology>
    </subcellularLocation>
</comment>